<accession>F2IUM2</accession>
<keyword evidence="3" id="KW-0238">DNA-binding</keyword>
<evidence type="ECO:0000256" key="2">
    <source>
        <dbReference type="ARBA" id="ARBA00022908"/>
    </source>
</evidence>
<dbReference type="InterPro" id="IPR011010">
    <property type="entry name" value="DNA_brk_join_enz"/>
</dbReference>
<protein>
    <submittedName>
        <fullName evidence="6">Integrase family protein</fullName>
    </submittedName>
</protein>
<dbReference type="Pfam" id="PF00589">
    <property type="entry name" value="Phage_integrase"/>
    <property type="match status" value="1"/>
</dbReference>
<gene>
    <name evidence="6" type="ordered locus">SL003B_0644</name>
</gene>
<organism evidence="6 7">
    <name type="scientific">Polymorphum gilvum (strain LMG 25793 / CGMCC 1.9160 / SL003B-26A1)</name>
    <dbReference type="NCBI Taxonomy" id="991905"/>
    <lineage>
        <taxon>Bacteria</taxon>
        <taxon>Pseudomonadati</taxon>
        <taxon>Pseudomonadota</taxon>
        <taxon>Alphaproteobacteria</taxon>
        <taxon>Rhodobacterales</taxon>
        <taxon>Paracoccaceae</taxon>
        <taxon>Polymorphum</taxon>
    </lineage>
</organism>
<dbReference type="InterPro" id="IPR013762">
    <property type="entry name" value="Integrase-like_cat_sf"/>
</dbReference>
<dbReference type="eggNOG" id="COG0582">
    <property type="taxonomic scope" value="Bacteria"/>
</dbReference>
<evidence type="ECO:0000313" key="6">
    <source>
        <dbReference type="EMBL" id="ADZ69076.1"/>
    </source>
</evidence>
<dbReference type="CDD" id="cd00397">
    <property type="entry name" value="DNA_BRE_C"/>
    <property type="match status" value="1"/>
</dbReference>
<dbReference type="PANTHER" id="PTHR30349:SF41">
    <property type="entry name" value="INTEGRASE_RECOMBINASE PROTEIN MJ0367-RELATED"/>
    <property type="match status" value="1"/>
</dbReference>
<dbReference type="KEGG" id="pgv:SL003B_0644"/>
<evidence type="ECO:0000313" key="7">
    <source>
        <dbReference type="Proteomes" id="UP000008130"/>
    </source>
</evidence>
<evidence type="ECO:0000259" key="5">
    <source>
        <dbReference type="PROSITE" id="PS51898"/>
    </source>
</evidence>
<sequence length="216" mass="23409">MVAHNGRLSDGSPPISTIEMKPMSGQLFDHDGQRKYLTADEREAFLKAAERAPREVRTLCGVLAFTGCRISEALALTADRVDLAGRLIVFESLKKRRKGVYRGVPAPPALLDALDLVHNIRQLQQARGGGRNARLWSMSRPTAWRQVKAIMDAAGIGSGPQASPKGLRHGFGVAAVSAGIPLNMVQKWLGHAQLSTTAIYAAAVGDEEHHIASRMW</sequence>
<dbReference type="InterPro" id="IPR002104">
    <property type="entry name" value="Integrase_catalytic"/>
</dbReference>
<proteinExistence type="inferred from homology"/>
<dbReference type="GO" id="GO:0003677">
    <property type="term" value="F:DNA binding"/>
    <property type="evidence" value="ECO:0007669"/>
    <property type="project" value="UniProtKB-KW"/>
</dbReference>
<keyword evidence="2" id="KW-0229">DNA integration</keyword>
<evidence type="ECO:0000256" key="3">
    <source>
        <dbReference type="ARBA" id="ARBA00023125"/>
    </source>
</evidence>
<comment type="similarity">
    <text evidence="1">Belongs to the 'phage' integrase family.</text>
</comment>
<keyword evidence="4" id="KW-0233">DNA recombination</keyword>
<dbReference type="InterPro" id="IPR050090">
    <property type="entry name" value="Tyrosine_recombinase_XerCD"/>
</dbReference>
<dbReference type="GO" id="GO:0006310">
    <property type="term" value="P:DNA recombination"/>
    <property type="evidence" value="ECO:0007669"/>
    <property type="project" value="UniProtKB-KW"/>
</dbReference>
<dbReference type="EMBL" id="CP002568">
    <property type="protein sequence ID" value="ADZ69076.1"/>
    <property type="molecule type" value="Genomic_DNA"/>
</dbReference>
<reference evidence="6 7" key="1">
    <citation type="journal article" date="2011" name="J. Bacteriol.">
        <title>Complete genome sequence of Polymorphum gilvum SL003B-26A1T, a crude oil-degrading bacterium from oil-polluted saline soil.</title>
        <authorList>
            <person name="Li S.G."/>
            <person name="Tang Y.Q."/>
            <person name="Nie Y."/>
            <person name="Cai M."/>
            <person name="Wu X.L."/>
        </authorList>
    </citation>
    <scope>NUCLEOTIDE SEQUENCE [LARGE SCALE GENOMIC DNA]</scope>
    <source>
        <strain evidence="7">LMG 25793 / CGMCC 1.9160 / SL003B-26A1</strain>
    </source>
</reference>
<feature type="domain" description="Tyr recombinase" evidence="5">
    <location>
        <begin position="32"/>
        <end position="215"/>
    </location>
</feature>
<dbReference type="PROSITE" id="PS51898">
    <property type="entry name" value="TYR_RECOMBINASE"/>
    <property type="match status" value="1"/>
</dbReference>
<dbReference type="AlphaFoldDB" id="F2IUM2"/>
<dbReference type="Proteomes" id="UP000008130">
    <property type="component" value="Chromosome"/>
</dbReference>
<evidence type="ECO:0000256" key="1">
    <source>
        <dbReference type="ARBA" id="ARBA00008857"/>
    </source>
</evidence>
<keyword evidence="7" id="KW-1185">Reference proteome</keyword>
<dbReference type="SUPFAM" id="SSF56349">
    <property type="entry name" value="DNA breaking-rejoining enzymes"/>
    <property type="match status" value="1"/>
</dbReference>
<dbReference type="PANTHER" id="PTHR30349">
    <property type="entry name" value="PHAGE INTEGRASE-RELATED"/>
    <property type="match status" value="1"/>
</dbReference>
<dbReference type="Gene3D" id="1.10.443.10">
    <property type="entry name" value="Intergrase catalytic core"/>
    <property type="match status" value="1"/>
</dbReference>
<evidence type="ECO:0000256" key="4">
    <source>
        <dbReference type="ARBA" id="ARBA00023172"/>
    </source>
</evidence>
<name>F2IUM2_POLGS</name>
<dbReference type="HOGENOM" id="CLU_091359_0_0_5"/>
<dbReference type="GO" id="GO:0015074">
    <property type="term" value="P:DNA integration"/>
    <property type="evidence" value="ECO:0007669"/>
    <property type="project" value="UniProtKB-KW"/>
</dbReference>
<dbReference type="STRING" id="991905.SL003B_0644"/>